<dbReference type="GO" id="GO:0004527">
    <property type="term" value="F:exonuclease activity"/>
    <property type="evidence" value="ECO:0007669"/>
    <property type="project" value="UniProtKB-KW"/>
</dbReference>
<dbReference type="RefSeq" id="WP_177208975.1">
    <property type="nucleotide sequence ID" value="NZ_FOVN01000001.1"/>
</dbReference>
<dbReference type="AlphaFoldDB" id="A0A1I4ZEQ3"/>
<dbReference type="SUPFAM" id="SSF56219">
    <property type="entry name" value="DNase I-like"/>
    <property type="match status" value="1"/>
</dbReference>
<keyword evidence="3" id="KW-0269">Exonuclease</keyword>
<accession>A0A1I4ZEQ3</accession>
<protein>
    <submittedName>
        <fullName evidence="3">Endonuclease/Exonuclease/phosphatase family protein</fullName>
    </submittedName>
</protein>
<reference evidence="4" key="1">
    <citation type="submission" date="2016-10" db="EMBL/GenBank/DDBJ databases">
        <authorList>
            <person name="Varghese N."/>
            <person name="Submissions S."/>
        </authorList>
    </citation>
    <scope>NUCLEOTIDE SEQUENCE [LARGE SCALE GENOMIC DNA]</scope>
    <source>
        <strain evidence="4">DSM 23925</strain>
    </source>
</reference>
<proteinExistence type="predicted"/>
<evidence type="ECO:0000259" key="2">
    <source>
        <dbReference type="Pfam" id="PF03372"/>
    </source>
</evidence>
<name>A0A1I4ZEQ3_9FLAO</name>
<evidence type="ECO:0000256" key="1">
    <source>
        <dbReference type="SAM" id="Phobius"/>
    </source>
</evidence>
<organism evidence="3 4">
    <name type="scientific">Bizionia echini</name>
    <dbReference type="NCBI Taxonomy" id="649333"/>
    <lineage>
        <taxon>Bacteria</taxon>
        <taxon>Pseudomonadati</taxon>
        <taxon>Bacteroidota</taxon>
        <taxon>Flavobacteriia</taxon>
        <taxon>Flavobacteriales</taxon>
        <taxon>Flavobacteriaceae</taxon>
        <taxon>Bizionia</taxon>
    </lineage>
</organism>
<dbReference type="InterPro" id="IPR036691">
    <property type="entry name" value="Endo/exonu/phosph_ase_sf"/>
</dbReference>
<keyword evidence="3" id="KW-0255">Endonuclease</keyword>
<keyword evidence="1" id="KW-1133">Transmembrane helix</keyword>
<keyword evidence="4" id="KW-1185">Reference proteome</keyword>
<evidence type="ECO:0000313" key="3">
    <source>
        <dbReference type="EMBL" id="SFN48746.1"/>
    </source>
</evidence>
<keyword evidence="1" id="KW-0812">Transmembrane</keyword>
<sequence>MKQLKIGIQVLIIIAVLIHFTVKDYCYASAIIFYAFPLPIIILLVAFSIIIIKKWRKISILCLLVLSVIWYFKSYVSNHEHTSKNGLEIVVWNAGHNQSFQDAFLENNQIPDVLVLIECNLKSIQKTQNTYPNYYFHLSEEEIGIFSKTPLKIISEITSETNSTVLKFATNNIIFYAVDLTAEIFNSRKEELQFVYSNIEYHNNSVVLGDFNTPLESIYFENFKRNYNHAFSVKGKGFKETWFWNLPLLSLDHIWVSHNLKINKTDKISTWKSDHSMLRTFISRPTIRK</sequence>
<gene>
    <name evidence="3" type="ORF">SAMN04487989_101776</name>
</gene>
<dbReference type="EMBL" id="FOVN01000001">
    <property type="protein sequence ID" value="SFN48746.1"/>
    <property type="molecule type" value="Genomic_DNA"/>
</dbReference>
<feature type="transmembrane region" description="Helical" evidence="1">
    <location>
        <begin position="6"/>
        <end position="22"/>
    </location>
</feature>
<dbReference type="Proteomes" id="UP000198705">
    <property type="component" value="Unassembled WGS sequence"/>
</dbReference>
<keyword evidence="1" id="KW-0472">Membrane</keyword>
<dbReference type="GO" id="GO:0004519">
    <property type="term" value="F:endonuclease activity"/>
    <property type="evidence" value="ECO:0007669"/>
    <property type="project" value="UniProtKB-KW"/>
</dbReference>
<keyword evidence="3" id="KW-0540">Nuclease</keyword>
<dbReference type="Gene3D" id="3.60.10.10">
    <property type="entry name" value="Endonuclease/exonuclease/phosphatase"/>
    <property type="match status" value="1"/>
</dbReference>
<feature type="domain" description="Endonuclease/exonuclease/phosphatase" evidence="2">
    <location>
        <begin position="92"/>
        <end position="275"/>
    </location>
</feature>
<dbReference type="InterPro" id="IPR005135">
    <property type="entry name" value="Endo/exonuclease/phosphatase"/>
</dbReference>
<evidence type="ECO:0000313" key="4">
    <source>
        <dbReference type="Proteomes" id="UP000198705"/>
    </source>
</evidence>
<keyword evidence="3" id="KW-0378">Hydrolase</keyword>
<dbReference type="STRING" id="649333.SAMN04487989_101776"/>
<dbReference type="Pfam" id="PF03372">
    <property type="entry name" value="Exo_endo_phos"/>
    <property type="match status" value="1"/>
</dbReference>
<feature type="transmembrane region" description="Helical" evidence="1">
    <location>
        <begin position="31"/>
        <end position="52"/>
    </location>
</feature>